<reference evidence="1 2" key="1">
    <citation type="submission" date="2021-06" db="EMBL/GenBank/DDBJ databases">
        <authorList>
            <person name="Palmer J.M."/>
        </authorList>
    </citation>
    <scope>NUCLEOTIDE SEQUENCE [LARGE SCALE GENOMIC DNA]</scope>
    <source>
        <strain evidence="2">if_2019</strain>
        <tissue evidence="1">Muscle</tissue>
    </source>
</reference>
<organism evidence="1 2">
    <name type="scientific">Ilyodon furcidens</name>
    <name type="common">goldbreast splitfin</name>
    <dbReference type="NCBI Taxonomy" id="33524"/>
    <lineage>
        <taxon>Eukaryota</taxon>
        <taxon>Metazoa</taxon>
        <taxon>Chordata</taxon>
        <taxon>Craniata</taxon>
        <taxon>Vertebrata</taxon>
        <taxon>Euteleostomi</taxon>
        <taxon>Actinopterygii</taxon>
        <taxon>Neopterygii</taxon>
        <taxon>Teleostei</taxon>
        <taxon>Neoteleostei</taxon>
        <taxon>Acanthomorphata</taxon>
        <taxon>Ovalentaria</taxon>
        <taxon>Atherinomorphae</taxon>
        <taxon>Cyprinodontiformes</taxon>
        <taxon>Goodeidae</taxon>
        <taxon>Ilyodon</taxon>
    </lineage>
</organism>
<name>A0ABV0V410_9TELE</name>
<proteinExistence type="predicted"/>
<dbReference type="EMBL" id="JAHRIQ010093903">
    <property type="protein sequence ID" value="MEQ2251759.1"/>
    <property type="molecule type" value="Genomic_DNA"/>
</dbReference>
<accession>A0ABV0V410</accession>
<dbReference type="Proteomes" id="UP001482620">
    <property type="component" value="Unassembled WGS sequence"/>
</dbReference>
<evidence type="ECO:0000313" key="1">
    <source>
        <dbReference type="EMBL" id="MEQ2251759.1"/>
    </source>
</evidence>
<keyword evidence="2" id="KW-1185">Reference proteome</keyword>
<evidence type="ECO:0000313" key="2">
    <source>
        <dbReference type="Proteomes" id="UP001482620"/>
    </source>
</evidence>
<sequence>MHRNERTANQGGCILGQYWDTAYGSASQDTNLLQLTFRTSAQHEIHLFGNMLGTRTSFKKLRFSSSVYNLKTSSLNIIYIVFVDVHCGGGQTKYTHSASIEFERESSS</sequence>
<comment type="caution">
    <text evidence="1">The sequence shown here is derived from an EMBL/GenBank/DDBJ whole genome shotgun (WGS) entry which is preliminary data.</text>
</comment>
<protein>
    <submittedName>
        <fullName evidence="1">Uncharacterized protein</fullName>
    </submittedName>
</protein>
<gene>
    <name evidence="1" type="ORF">ILYODFUR_014449</name>
</gene>